<dbReference type="GO" id="GO:0006313">
    <property type="term" value="P:DNA transposition"/>
    <property type="evidence" value="ECO:0007669"/>
    <property type="project" value="InterPro"/>
</dbReference>
<reference evidence="2 3" key="1">
    <citation type="submission" date="2018-08" db="EMBL/GenBank/DDBJ databases">
        <title>Genomic Encyclopedia of Type Strains, Phase III (KMG-III): the genomes of soil and plant-associated and newly described type strains.</title>
        <authorList>
            <person name="Whitman W."/>
        </authorList>
    </citation>
    <scope>NUCLEOTIDE SEQUENCE [LARGE SCALE GENOMIC DNA]</scope>
    <source>
        <strain evidence="2 3">CECT 7375</strain>
    </source>
</reference>
<name>A0A3E0DAC6_9GAMM</name>
<dbReference type="SUPFAM" id="SSF143422">
    <property type="entry name" value="Transposase IS200-like"/>
    <property type="match status" value="1"/>
</dbReference>
<dbReference type="InterPro" id="IPR002686">
    <property type="entry name" value="Transposase_17"/>
</dbReference>
<keyword evidence="3" id="KW-1185">Reference proteome</keyword>
<proteinExistence type="predicted"/>
<dbReference type="PANTHER" id="PTHR36966">
    <property type="entry name" value="REP-ASSOCIATED TYROSINE TRANSPOSASE"/>
    <property type="match status" value="1"/>
</dbReference>
<dbReference type="EMBL" id="QUNG01000018">
    <property type="protein sequence ID" value="REG79524.1"/>
    <property type="molecule type" value="Genomic_DNA"/>
</dbReference>
<dbReference type="Proteomes" id="UP000256542">
    <property type="component" value="Unassembled WGS sequence"/>
</dbReference>
<accession>A0A3E0DAC6</accession>
<comment type="caution">
    <text evidence="2">The sequence shown here is derived from an EMBL/GenBank/DDBJ whole genome shotgun (WGS) entry which is preliminary data.</text>
</comment>
<dbReference type="RefSeq" id="WP_115899072.1">
    <property type="nucleotide sequence ID" value="NZ_QUNG01000018.1"/>
</dbReference>
<evidence type="ECO:0000313" key="3">
    <source>
        <dbReference type="Proteomes" id="UP000256542"/>
    </source>
</evidence>
<dbReference type="NCBIfam" id="NF047646">
    <property type="entry name" value="REP_Tyr_transpos"/>
    <property type="match status" value="1"/>
</dbReference>
<dbReference type="Gene3D" id="3.30.70.1290">
    <property type="entry name" value="Transposase IS200-like"/>
    <property type="match status" value="1"/>
</dbReference>
<sequence>MSWNDLRKGRYSQLQGEYFITFKTEANRKYFRDFKLACLFCQQIKINEMNHQCVWLAWVLMPDHFHGLVRLNSQVDLSVVVGSLKGRSAKTLNHSRKVKSKIWQTGFYDRALRSGDDRKNIARYIVANPLRKNLVSSVSFYSFWDSVYL</sequence>
<feature type="domain" description="Transposase IS200-like" evidence="1">
    <location>
        <begin position="13"/>
        <end position="128"/>
    </location>
</feature>
<dbReference type="InterPro" id="IPR036515">
    <property type="entry name" value="Transposase_17_sf"/>
</dbReference>
<gene>
    <name evidence="2" type="ORF">DFP81_11818</name>
</gene>
<protein>
    <submittedName>
        <fullName evidence="2">REP element-mobilizing transposase RayT</fullName>
    </submittedName>
</protein>
<evidence type="ECO:0000313" key="2">
    <source>
        <dbReference type="EMBL" id="REG79524.1"/>
    </source>
</evidence>
<dbReference type="GO" id="GO:0004803">
    <property type="term" value="F:transposase activity"/>
    <property type="evidence" value="ECO:0007669"/>
    <property type="project" value="InterPro"/>
</dbReference>
<dbReference type="InterPro" id="IPR052715">
    <property type="entry name" value="RAYT_transposase"/>
</dbReference>
<evidence type="ECO:0000259" key="1">
    <source>
        <dbReference type="SMART" id="SM01321"/>
    </source>
</evidence>
<dbReference type="SMART" id="SM01321">
    <property type="entry name" value="Y1_Tnp"/>
    <property type="match status" value="1"/>
</dbReference>
<dbReference type="PANTHER" id="PTHR36966:SF1">
    <property type="entry name" value="REP-ASSOCIATED TYROSINE TRANSPOSASE"/>
    <property type="match status" value="1"/>
</dbReference>
<dbReference type="AlphaFoldDB" id="A0A3E0DAC6"/>
<organism evidence="2 3">
    <name type="scientific">Marinomonas pollencensis</name>
    <dbReference type="NCBI Taxonomy" id="491954"/>
    <lineage>
        <taxon>Bacteria</taxon>
        <taxon>Pseudomonadati</taxon>
        <taxon>Pseudomonadota</taxon>
        <taxon>Gammaproteobacteria</taxon>
        <taxon>Oceanospirillales</taxon>
        <taxon>Oceanospirillaceae</taxon>
        <taxon>Marinomonas</taxon>
    </lineage>
</organism>
<dbReference type="GO" id="GO:0043565">
    <property type="term" value="F:sequence-specific DNA binding"/>
    <property type="evidence" value="ECO:0007669"/>
    <property type="project" value="TreeGrafter"/>
</dbReference>
<dbReference type="Pfam" id="PF01797">
    <property type="entry name" value="Y1_Tnp"/>
    <property type="match status" value="1"/>
</dbReference>
<dbReference type="OrthoDB" id="9794403at2"/>